<dbReference type="InterPro" id="IPR051599">
    <property type="entry name" value="Cell_Envelope_Assoc"/>
</dbReference>
<evidence type="ECO:0000313" key="4">
    <source>
        <dbReference type="Proteomes" id="UP000000851"/>
    </source>
</evidence>
<feature type="transmembrane region" description="Helical" evidence="1">
    <location>
        <begin position="100"/>
        <end position="124"/>
    </location>
</feature>
<keyword evidence="1" id="KW-0812">Transmembrane</keyword>
<keyword evidence="1" id="KW-0472">Membrane</keyword>
<dbReference type="HOGENOM" id="CLU_051474_2_0_11"/>
<protein>
    <recommendedName>
        <fullName evidence="2">DUF218 domain-containing protein</fullName>
    </recommendedName>
</protein>
<gene>
    <name evidence="3" type="ordered locus">Caci_0865</name>
</gene>
<dbReference type="InParanoid" id="C7Q2F6"/>
<feature type="transmembrane region" description="Helical" evidence="1">
    <location>
        <begin position="329"/>
        <end position="349"/>
    </location>
</feature>
<dbReference type="Pfam" id="PF02698">
    <property type="entry name" value="DUF218"/>
    <property type="match status" value="1"/>
</dbReference>
<proteinExistence type="predicted"/>
<feature type="transmembrane region" description="Helical" evidence="1">
    <location>
        <begin position="37"/>
        <end position="58"/>
    </location>
</feature>
<dbReference type="Proteomes" id="UP000000851">
    <property type="component" value="Chromosome"/>
</dbReference>
<feature type="domain" description="DUF218" evidence="2">
    <location>
        <begin position="168"/>
        <end position="323"/>
    </location>
</feature>
<feature type="transmembrane region" description="Helical" evidence="1">
    <location>
        <begin position="64"/>
        <end position="88"/>
    </location>
</feature>
<sequence length="350" mass="38110" precursor="true">MRPRSSGNTLFAYLLATLFALLFVNSMMRDARGFRNAVFLGLTLSFLGLGLLVGVTRTSGDGRALAVVAVALLPTLGLVALVTFLILNGMTMLRKEGRNAANLLSLACGVGIIALMLLLVAALVARRHELLALAAAAVLVVCYLAFLFFCYLSYGFLYRRMPIRRVPDFVVILGAGLMGGRRVSPLLASRLERGRAVYESLSALAQNSGDTQRVPMLIVSGGKGSDERLSEAEAMENYLVEAGFPADRILKEDQSSTTEENLLYSAALMRENRPEGYRCVVVTNDFHSYRAALIARDLDVPAQVVGSPTAAYFLPSATIREFIAVFVRYWKWNLPICAFLAAPALVMLAR</sequence>
<evidence type="ECO:0000259" key="2">
    <source>
        <dbReference type="Pfam" id="PF02698"/>
    </source>
</evidence>
<dbReference type="EMBL" id="CP001700">
    <property type="protein sequence ID" value="ACU69798.1"/>
    <property type="molecule type" value="Genomic_DNA"/>
</dbReference>
<reference evidence="3 4" key="1">
    <citation type="journal article" date="2009" name="Stand. Genomic Sci.">
        <title>Complete genome sequence of Catenulispora acidiphila type strain (ID 139908).</title>
        <authorList>
            <person name="Copeland A."/>
            <person name="Lapidus A."/>
            <person name="Glavina Del Rio T."/>
            <person name="Nolan M."/>
            <person name="Lucas S."/>
            <person name="Chen F."/>
            <person name="Tice H."/>
            <person name="Cheng J.F."/>
            <person name="Bruce D."/>
            <person name="Goodwin L."/>
            <person name="Pitluck S."/>
            <person name="Mikhailova N."/>
            <person name="Pati A."/>
            <person name="Ivanova N."/>
            <person name="Mavromatis K."/>
            <person name="Chen A."/>
            <person name="Palaniappan K."/>
            <person name="Chain P."/>
            <person name="Land M."/>
            <person name="Hauser L."/>
            <person name="Chang Y.J."/>
            <person name="Jeffries C.D."/>
            <person name="Chertkov O."/>
            <person name="Brettin T."/>
            <person name="Detter J.C."/>
            <person name="Han C."/>
            <person name="Ali Z."/>
            <person name="Tindall B.J."/>
            <person name="Goker M."/>
            <person name="Bristow J."/>
            <person name="Eisen J.A."/>
            <person name="Markowitz V."/>
            <person name="Hugenholtz P."/>
            <person name="Kyrpides N.C."/>
            <person name="Klenk H.P."/>
        </authorList>
    </citation>
    <scope>NUCLEOTIDE SEQUENCE [LARGE SCALE GENOMIC DNA]</scope>
    <source>
        <strain evidence="4">DSM 44928 / JCM 14897 / NBRC 102108 / NRRL B-24433 / ID139908</strain>
    </source>
</reference>
<dbReference type="GO" id="GO:0043164">
    <property type="term" value="P:Gram-negative-bacterium-type cell wall biogenesis"/>
    <property type="evidence" value="ECO:0007669"/>
    <property type="project" value="TreeGrafter"/>
</dbReference>
<dbReference type="Gene3D" id="3.40.50.620">
    <property type="entry name" value="HUPs"/>
    <property type="match status" value="1"/>
</dbReference>
<keyword evidence="1" id="KW-1133">Transmembrane helix</keyword>
<dbReference type="GO" id="GO:0000270">
    <property type="term" value="P:peptidoglycan metabolic process"/>
    <property type="evidence" value="ECO:0007669"/>
    <property type="project" value="TreeGrafter"/>
</dbReference>
<dbReference type="AlphaFoldDB" id="C7Q2F6"/>
<dbReference type="KEGG" id="cai:Caci_0865"/>
<evidence type="ECO:0000313" key="3">
    <source>
        <dbReference type="EMBL" id="ACU69798.1"/>
    </source>
</evidence>
<organism evidence="3 4">
    <name type="scientific">Catenulispora acidiphila (strain DSM 44928 / JCM 14897 / NBRC 102108 / NRRL B-24433 / ID139908)</name>
    <dbReference type="NCBI Taxonomy" id="479433"/>
    <lineage>
        <taxon>Bacteria</taxon>
        <taxon>Bacillati</taxon>
        <taxon>Actinomycetota</taxon>
        <taxon>Actinomycetes</taxon>
        <taxon>Catenulisporales</taxon>
        <taxon>Catenulisporaceae</taxon>
        <taxon>Catenulispora</taxon>
    </lineage>
</organism>
<name>C7Q2F6_CATAD</name>
<dbReference type="GO" id="GO:0005886">
    <property type="term" value="C:plasma membrane"/>
    <property type="evidence" value="ECO:0007669"/>
    <property type="project" value="TreeGrafter"/>
</dbReference>
<dbReference type="CDD" id="cd06259">
    <property type="entry name" value="YdcF-like"/>
    <property type="match status" value="1"/>
</dbReference>
<keyword evidence="4" id="KW-1185">Reference proteome</keyword>
<dbReference type="InterPro" id="IPR003848">
    <property type="entry name" value="DUF218"/>
</dbReference>
<dbReference type="InterPro" id="IPR014729">
    <property type="entry name" value="Rossmann-like_a/b/a_fold"/>
</dbReference>
<feature type="transmembrane region" description="Helical" evidence="1">
    <location>
        <begin position="6"/>
        <end position="25"/>
    </location>
</feature>
<dbReference type="PANTHER" id="PTHR30336:SF18">
    <property type="entry name" value="MEMBRANE PROTEIN"/>
    <property type="match status" value="1"/>
</dbReference>
<dbReference type="PANTHER" id="PTHR30336">
    <property type="entry name" value="INNER MEMBRANE PROTEIN, PROBABLE PERMEASE"/>
    <property type="match status" value="1"/>
</dbReference>
<feature type="transmembrane region" description="Helical" evidence="1">
    <location>
        <begin position="130"/>
        <end position="157"/>
    </location>
</feature>
<accession>C7Q2F6</accession>
<evidence type="ECO:0000256" key="1">
    <source>
        <dbReference type="SAM" id="Phobius"/>
    </source>
</evidence>
<dbReference type="STRING" id="479433.Caci_0865"/>
<dbReference type="eggNOG" id="COG1434">
    <property type="taxonomic scope" value="Bacteria"/>
</dbReference>